<accession>A0A3S5B280</accession>
<comment type="caution">
    <text evidence="1">The sequence shown here is derived from an EMBL/GenBank/DDBJ whole genome shotgun (WGS) entry which is preliminary data.</text>
</comment>
<sequence>MRNTSLGGTLCTNFPTRIIITRGINGPARPYTPFPSCGSSNIALLMARRNTSSSCRRRRRAYVRHRYSPDEVKFDHLIGLRGQARGTPADPNRTRRQIRRLGSRGGQSGTFRASRPLEGLVACLPPGHGAISIHSKSRTTGALNHFGRGCLPSDRILACGSSILSCPRFDPSIASTT</sequence>
<dbReference type="Proteomes" id="UP000784294">
    <property type="component" value="Unassembled WGS sequence"/>
</dbReference>
<organism evidence="1 2">
    <name type="scientific">Protopolystoma xenopodis</name>
    <dbReference type="NCBI Taxonomy" id="117903"/>
    <lineage>
        <taxon>Eukaryota</taxon>
        <taxon>Metazoa</taxon>
        <taxon>Spiralia</taxon>
        <taxon>Lophotrochozoa</taxon>
        <taxon>Platyhelminthes</taxon>
        <taxon>Monogenea</taxon>
        <taxon>Polyopisthocotylea</taxon>
        <taxon>Polystomatidea</taxon>
        <taxon>Polystomatidae</taxon>
        <taxon>Protopolystoma</taxon>
    </lineage>
</organism>
<name>A0A3S5B280_9PLAT</name>
<dbReference type="EMBL" id="CAAALY010123105">
    <property type="protein sequence ID" value="VEL31504.1"/>
    <property type="molecule type" value="Genomic_DNA"/>
</dbReference>
<evidence type="ECO:0000313" key="1">
    <source>
        <dbReference type="EMBL" id="VEL31504.1"/>
    </source>
</evidence>
<evidence type="ECO:0000313" key="2">
    <source>
        <dbReference type="Proteomes" id="UP000784294"/>
    </source>
</evidence>
<protein>
    <submittedName>
        <fullName evidence="1">Uncharacterized protein</fullName>
    </submittedName>
</protein>
<reference evidence="1" key="1">
    <citation type="submission" date="2018-11" db="EMBL/GenBank/DDBJ databases">
        <authorList>
            <consortium name="Pathogen Informatics"/>
        </authorList>
    </citation>
    <scope>NUCLEOTIDE SEQUENCE</scope>
</reference>
<feature type="non-terminal residue" evidence="1">
    <location>
        <position position="177"/>
    </location>
</feature>
<gene>
    <name evidence="1" type="ORF">PXEA_LOCUS24944</name>
</gene>
<dbReference type="AlphaFoldDB" id="A0A3S5B280"/>
<proteinExistence type="predicted"/>
<keyword evidence="2" id="KW-1185">Reference proteome</keyword>